<dbReference type="Pfam" id="PF00096">
    <property type="entry name" value="zf-C2H2"/>
    <property type="match status" value="2"/>
</dbReference>
<evidence type="ECO:0000256" key="6">
    <source>
        <dbReference type="ARBA" id="ARBA00023015"/>
    </source>
</evidence>
<keyword evidence="3" id="KW-0677">Repeat</keyword>
<dbReference type="InterPro" id="IPR036236">
    <property type="entry name" value="Znf_C2H2_sf"/>
</dbReference>
<evidence type="ECO:0000256" key="4">
    <source>
        <dbReference type="ARBA" id="ARBA00022771"/>
    </source>
</evidence>
<dbReference type="InterPro" id="IPR050636">
    <property type="entry name" value="C2H2-ZF_domain-containing"/>
</dbReference>
<evidence type="ECO:0000256" key="1">
    <source>
        <dbReference type="ARBA" id="ARBA00004123"/>
    </source>
</evidence>
<dbReference type="PROSITE" id="PS50157">
    <property type="entry name" value="ZINC_FINGER_C2H2_2"/>
    <property type="match status" value="5"/>
</dbReference>
<comment type="subcellular location">
    <subcellularLocation>
        <location evidence="1">Nucleus</location>
    </subcellularLocation>
</comment>
<feature type="domain" description="C2H2-type" evidence="10">
    <location>
        <begin position="26"/>
        <end position="53"/>
    </location>
</feature>
<gene>
    <name evidence="11" type="ORF">GWI33_012761</name>
</gene>
<feature type="domain" description="C2H2-type" evidence="10">
    <location>
        <begin position="161"/>
        <end position="189"/>
    </location>
</feature>
<organism evidence="11 12">
    <name type="scientific">Rhynchophorus ferrugineus</name>
    <name type="common">Red palm weevil</name>
    <name type="synonym">Curculio ferrugineus</name>
    <dbReference type="NCBI Taxonomy" id="354439"/>
    <lineage>
        <taxon>Eukaryota</taxon>
        <taxon>Metazoa</taxon>
        <taxon>Ecdysozoa</taxon>
        <taxon>Arthropoda</taxon>
        <taxon>Hexapoda</taxon>
        <taxon>Insecta</taxon>
        <taxon>Pterygota</taxon>
        <taxon>Neoptera</taxon>
        <taxon>Endopterygota</taxon>
        <taxon>Coleoptera</taxon>
        <taxon>Polyphaga</taxon>
        <taxon>Cucujiformia</taxon>
        <taxon>Curculionidae</taxon>
        <taxon>Dryophthorinae</taxon>
        <taxon>Rhynchophorus</taxon>
    </lineage>
</organism>
<keyword evidence="2" id="KW-0479">Metal-binding</keyword>
<keyword evidence="12" id="KW-1185">Reference proteome</keyword>
<dbReference type="GO" id="GO:0008270">
    <property type="term" value="F:zinc ion binding"/>
    <property type="evidence" value="ECO:0007669"/>
    <property type="project" value="UniProtKB-KW"/>
</dbReference>
<evidence type="ECO:0000256" key="3">
    <source>
        <dbReference type="ARBA" id="ARBA00022737"/>
    </source>
</evidence>
<evidence type="ECO:0000256" key="8">
    <source>
        <dbReference type="ARBA" id="ARBA00023242"/>
    </source>
</evidence>
<dbReference type="PANTHER" id="PTHR47772:SF11">
    <property type="entry name" value="C2H2-TYPE DOMAIN-CONTAINING PROTEIN"/>
    <property type="match status" value="1"/>
</dbReference>
<dbReference type="OrthoDB" id="6675812at2759"/>
<dbReference type="Proteomes" id="UP000625711">
    <property type="component" value="Unassembled WGS sequence"/>
</dbReference>
<feature type="domain" description="C2H2-type" evidence="10">
    <location>
        <begin position="132"/>
        <end position="159"/>
    </location>
</feature>
<dbReference type="GO" id="GO:0005634">
    <property type="term" value="C:nucleus"/>
    <property type="evidence" value="ECO:0007669"/>
    <property type="project" value="UniProtKB-SubCell"/>
</dbReference>
<dbReference type="SUPFAM" id="SSF57667">
    <property type="entry name" value="beta-beta-alpha zinc fingers"/>
    <property type="match status" value="3"/>
</dbReference>
<dbReference type="AlphaFoldDB" id="A0A834IW73"/>
<keyword evidence="7" id="KW-0804">Transcription</keyword>
<sequence>MWKALQSETFTLQTPQIPMLEGNPIFPCYQCGRTYKAKRSLWRHHKYECQRDPKFQCPICTYKAKQKCTVVAHVCSKHPDVKLKKHEMYKNQWRFEEANCDVENIIGVWWRNQSKDYAYPTLSNNILKPGPYVCTTCGRPYKAKSSLWRHMTRECQKEPTFGCNYCSYKAFQKIHVLSHIKTRHRGDKTIGIPTCSICHKIFRTRSAKCLHEKYICQKSPTFFCEYCPRNFYIKTHLVNHLKRQHGLTKIDVQSYLSPYECTTCGKHYKAKSTLWRHSTGECQKEPRYACQYCSYRSFQEIHLISHIKNQHLPADDSNKPSCSICHKIFNTRSAKCLHEKYRCQKSPMFSCQYCPLKFYLKSCWVGMVVRHAEKNTKSKAHSGDTPLENARKNHGLVVTIAVTGRSKKLMFSHT</sequence>
<dbReference type="PANTHER" id="PTHR47772">
    <property type="entry name" value="ZINC FINGER PROTEIN 200"/>
    <property type="match status" value="1"/>
</dbReference>
<proteinExistence type="predicted"/>
<keyword evidence="4 9" id="KW-0863">Zinc-finger</keyword>
<reference evidence="11" key="1">
    <citation type="submission" date="2020-08" db="EMBL/GenBank/DDBJ databases">
        <title>Genome sequencing and assembly of the red palm weevil Rhynchophorus ferrugineus.</title>
        <authorList>
            <person name="Dias G.B."/>
            <person name="Bergman C.M."/>
            <person name="Manee M."/>
        </authorList>
    </citation>
    <scope>NUCLEOTIDE SEQUENCE</scope>
    <source>
        <strain evidence="11">AA-2017</strain>
        <tissue evidence="11">Whole larva</tissue>
    </source>
</reference>
<dbReference type="PROSITE" id="PS00028">
    <property type="entry name" value="ZINC_FINGER_C2H2_1"/>
    <property type="match status" value="1"/>
</dbReference>
<feature type="domain" description="C2H2-type" evidence="10">
    <location>
        <begin position="222"/>
        <end position="250"/>
    </location>
</feature>
<dbReference type="Gene3D" id="3.30.160.60">
    <property type="entry name" value="Classic Zinc Finger"/>
    <property type="match status" value="4"/>
</dbReference>
<evidence type="ECO:0000313" key="12">
    <source>
        <dbReference type="Proteomes" id="UP000625711"/>
    </source>
</evidence>
<evidence type="ECO:0000256" key="9">
    <source>
        <dbReference type="PROSITE-ProRule" id="PRU00042"/>
    </source>
</evidence>
<keyword evidence="5" id="KW-0862">Zinc</keyword>
<comment type="caution">
    <text evidence="11">The sequence shown here is derived from an EMBL/GenBank/DDBJ whole genome shotgun (WGS) entry which is preliminary data.</text>
</comment>
<feature type="domain" description="C2H2-type" evidence="10">
    <location>
        <begin position="259"/>
        <end position="286"/>
    </location>
</feature>
<evidence type="ECO:0000259" key="10">
    <source>
        <dbReference type="PROSITE" id="PS50157"/>
    </source>
</evidence>
<accession>A0A834IW73</accession>
<evidence type="ECO:0000313" key="11">
    <source>
        <dbReference type="EMBL" id="KAF7284980.1"/>
    </source>
</evidence>
<name>A0A834IW73_RHYFE</name>
<dbReference type="SMART" id="SM00355">
    <property type="entry name" value="ZnF_C2H2"/>
    <property type="match status" value="9"/>
</dbReference>
<protein>
    <recommendedName>
        <fullName evidence="10">C2H2-type domain-containing protein</fullName>
    </recommendedName>
</protein>
<dbReference type="EMBL" id="JAACXV010000063">
    <property type="protein sequence ID" value="KAF7284980.1"/>
    <property type="molecule type" value="Genomic_DNA"/>
</dbReference>
<evidence type="ECO:0000256" key="5">
    <source>
        <dbReference type="ARBA" id="ARBA00022833"/>
    </source>
</evidence>
<evidence type="ECO:0000256" key="2">
    <source>
        <dbReference type="ARBA" id="ARBA00022723"/>
    </source>
</evidence>
<dbReference type="InterPro" id="IPR013087">
    <property type="entry name" value="Znf_C2H2_type"/>
</dbReference>
<keyword evidence="8" id="KW-0539">Nucleus</keyword>
<keyword evidence="6" id="KW-0805">Transcription regulation</keyword>
<evidence type="ECO:0000256" key="7">
    <source>
        <dbReference type="ARBA" id="ARBA00023163"/>
    </source>
</evidence>